<dbReference type="CDD" id="cd15787">
    <property type="entry name" value="YycH_N"/>
    <property type="match status" value="1"/>
</dbReference>
<evidence type="ECO:0000313" key="4">
    <source>
        <dbReference type="Proteomes" id="UP000015961"/>
    </source>
</evidence>
<evidence type="ECO:0000256" key="1">
    <source>
        <dbReference type="SAM" id="Phobius"/>
    </source>
</evidence>
<dbReference type="Gene3D" id="3.10.450.310">
    <property type="match status" value="1"/>
</dbReference>
<protein>
    <recommendedName>
        <fullName evidence="2">Regulatory protein YycH domain-containing protein</fullName>
    </recommendedName>
</protein>
<dbReference type="AlphaFoldDB" id="S0NQF0"/>
<keyword evidence="4" id="KW-1185">Reference proteome</keyword>
<dbReference type="Pfam" id="PF07435">
    <property type="entry name" value="YycH"/>
    <property type="match status" value="1"/>
</dbReference>
<keyword evidence="1" id="KW-0812">Transmembrane</keyword>
<sequence>MKWQRLLLRLALCISIATSFYLSYLIWLNPTKAVATLPQTKEITTEGEMTTKNFRSLTDVFLPLQLVWINEDQANETNSEQIIKTLLSEVGSNEMQQPKLVTYEAPNEFIEKTSVKNGFDFIFMNRISLNEAIDLFDLKLDLEPQQVEKELMFDQMSYNSETKTLHFIDASKKSELIVKVNLNETEVQTILKQDKVAWQAVEFTPDLLLQHYLVDQPVEMKLYSYISTVQPYSIFRDSFFHSPQEASLSDDTNDLMLTDQSEMMTVQLDNRLVEYRDTDITGVHDNLYVKSYDYIRNLGMNYGNLRFLDRFENTLNYRIFVEGFPVFSNNNDGLISMQFTEKAQAGDEWAVKIAASLNTIQIPIPSDKTIQLPSNKSVLLDLQAQGLDLSRVSAIMIGYEWNDIKDTNVVDLIPTWYIKYDHTWQSQQALSNQLQQSAGER</sequence>
<accession>S0NQF0</accession>
<dbReference type="PATRIC" id="fig|1140003.3.peg.1397"/>
<dbReference type="EMBL" id="ASWO01000005">
    <property type="protein sequence ID" value="EOT83514.1"/>
    <property type="molecule type" value="Genomic_DNA"/>
</dbReference>
<dbReference type="eggNOG" id="COG4863">
    <property type="taxonomic scope" value="Bacteria"/>
</dbReference>
<dbReference type="OrthoDB" id="2382185at2"/>
<dbReference type="RefSeq" id="WP_016185892.1">
    <property type="nucleotide sequence ID" value="NZ_ASWO01000005.1"/>
</dbReference>
<name>S0NQF0_9ENTE</name>
<dbReference type="Gene3D" id="3.30.310.160">
    <property type="entry name" value="YycH protein, domain 2"/>
    <property type="match status" value="1"/>
</dbReference>
<feature type="domain" description="Regulatory protein YycH" evidence="2">
    <location>
        <begin position="12"/>
        <end position="427"/>
    </location>
</feature>
<dbReference type="InterPro" id="IPR042274">
    <property type="entry name" value="YycH/YycI_2"/>
</dbReference>
<gene>
    <name evidence="3" type="ORF">I573_01236</name>
</gene>
<dbReference type="Proteomes" id="UP000015961">
    <property type="component" value="Unassembled WGS sequence"/>
</dbReference>
<dbReference type="STRING" id="1140003.OMY_01444"/>
<organism evidence="3 4">
    <name type="scientific">Enterococcus sulfureus ATCC 49903</name>
    <dbReference type="NCBI Taxonomy" id="1140003"/>
    <lineage>
        <taxon>Bacteria</taxon>
        <taxon>Bacillati</taxon>
        <taxon>Bacillota</taxon>
        <taxon>Bacilli</taxon>
        <taxon>Lactobacillales</taxon>
        <taxon>Enterococcaceae</taxon>
        <taxon>Enterococcus</taxon>
    </lineage>
</organism>
<reference evidence="3 4" key="1">
    <citation type="submission" date="2013-03" db="EMBL/GenBank/DDBJ databases">
        <title>The Genome Sequence of Enterococcus sulfureus ATCC_49903 (PacBio/Illumina hybrid assembly).</title>
        <authorList>
            <consortium name="The Broad Institute Genomics Platform"/>
            <consortium name="The Broad Institute Genome Sequencing Center for Infectious Disease"/>
            <person name="Earl A."/>
            <person name="Russ C."/>
            <person name="Gilmore M."/>
            <person name="Surin D."/>
            <person name="Walker B."/>
            <person name="Young S."/>
            <person name="Zeng Q."/>
            <person name="Gargeya S."/>
            <person name="Fitzgerald M."/>
            <person name="Haas B."/>
            <person name="Abouelleil A."/>
            <person name="Allen A.W."/>
            <person name="Alvarado L."/>
            <person name="Arachchi H.M."/>
            <person name="Berlin A.M."/>
            <person name="Chapman S.B."/>
            <person name="Gainer-Dewar J."/>
            <person name="Goldberg J."/>
            <person name="Griggs A."/>
            <person name="Gujja S."/>
            <person name="Hansen M."/>
            <person name="Howarth C."/>
            <person name="Imamovic A."/>
            <person name="Ireland A."/>
            <person name="Larimer J."/>
            <person name="McCowan C."/>
            <person name="Murphy C."/>
            <person name="Pearson M."/>
            <person name="Poon T.W."/>
            <person name="Priest M."/>
            <person name="Roberts A."/>
            <person name="Saif S."/>
            <person name="Shea T."/>
            <person name="Sisk P."/>
            <person name="Sykes S."/>
            <person name="Wortman J."/>
            <person name="Nusbaum C."/>
            <person name="Birren B."/>
        </authorList>
    </citation>
    <scope>NUCLEOTIDE SEQUENCE [LARGE SCALE GENOMIC DNA]</scope>
    <source>
        <strain evidence="3 4">ATCC 49903</strain>
    </source>
</reference>
<keyword evidence="1" id="KW-1133">Transmembrane helix</keyword>
<comment type="caution">
    <text evidence="3">The sequence shown here is derived from an EMBL/GenBank/DDBJ whole genome shotgun (WGS) entry which is preliminary data.</text>
</comment>
<keyword evidence="1" id="KW-0472">Membrane</keyword>
<evidence type="ECO:0000313" key="3">
    <source>
        <dbReference type="EMBL" id="EOT83514.1"/>
    </source>
</evidence>
<evidence type="ECO:0000259" key="2">
    <source>
        <dbReference type="Pfam" id="PF07435"/>
    </source>
</evidence>
<feature type="transmembrane region" description="Helical" evidence="1">
    <location>
        <begin position="7"/>
        <end position="27"/>
    </location>
</feature>
<proteinExistence type="predicted"/>
<dbReference type="InterPro" id="IPR009996">
    <property type="entry name" value="YycH"/>
</dbReference>